<accession>A0ABT4G9T9</accession>
<proteinExistence type="predicted"/>
<dbReference type="Proteomes" id="UP001527099">
    <property type="component" value="Unassembled WGS sequence"/>
</dbReference>
<reference evidence="1 2" key="1">
    <citation type="submission" date="2022-05" db="EMBL/GenBank/DDBJ databases">
        <title>Genome Sequencing of Bee-Associated Microbes.</title>
        <authorList>
            <person name="Dunlap C."/>
        </authorList>
    </citation>
    <scope>NUCLEOTIDE SEQUENCE [LARGE SCALE GENOMIC DNA]</scope>
    <source>
        <strain evidence="1 2">NRRL B-14421</strain>
    </source>
</reference>
<sequence>MRIDGKRKCSDCSKEFEWMSIVAQPASAPIYTVETIDKPQARIVEKRGDTYLVNIFCSHCKQLNAFEHK</sequence>
<evidence type="ECO:0000313" key="1">
    <source>
        <dbReference type="EMBL" id="MCY9692929.1"/>
    </source>
</evidence>
<evidence type="ECO:0000313" key="2">
    <source>
        <dbReference type="Proteomes" id="UP001527099"/>
    </source>
</evidence>
<name>A0ABT4G9T9_9BACL</name>
<organism evidence="1 2">
    <name type="scientific">Paenibacillus alginolyticus</name>
    <dbReference type="NCBI Taxonomy" id="59839"/>
    <lineage>
        <taxon>Bacteria</taxon>
        <taxon>Bacillati</taxon>
        <taxon>Bacillota</taxon>
        <taxon>Bacilli</taxon>
        <taxon>Bacillales</taxon>
        <taxon>Paenibacillaceae</taxon>
        <taxon>Paenibacillus</taxon>
    </lineage>
</organism>
<keyword evidence="2" id="KW-1185">Reference proteome</keyword>
<comment type="caution">
    <text evidence="1">The sequence shown here is derived from an EMBL/GenBank/DDBJ whole genome shotgun (WGS) entry which is preliminary data.</text>
</comment>
<dbReference type="EMBL" id="JAMDMX010000022">
    <property type="protein sequence ID" value="MCY9692929.1"/>
    <property type="molecule type" value="Genomic_DNA"/>
</dbReference>
<protein>
    <submittedName>
        <fullName evidence="1">Uncharacterized protein</fullName>
    </submittedName>
</protein>
<dbReference type="RefSeq" id="WP_029197625.1">
    <property type="nucleotide sequence ID" value="NZ_JAMDMW010000010.1"/>
</dbReference>
<gene>
    <name evidence="1" type="ORF">M5X19_08470</name>
</gene>